<feature type="domain" description="AAA" evidence="17">
    <location>
        <begin position="552"/>
        <end position="663"/>
    </location>
</feature>
<accession>A0A1I2ZC22</accession>
<keyword evidence="11 15" id="KW-0472">Membrane</keyword>
<evidence type="ECO:0000256" key="11">
    <source>
        <dbReference type="ARBA" id="ARBA00023136"/>
    </source>
</evidence>
<dbReference type="Pfam" id="PF02706">
    <property type="entry name" value="Wzz"/>
    <property type="match status" value="1"/>
</dbReference>
<dbReference type="InterPro" id="IPR050445">
    <property type="entry name" value="Bact_polysacc_biosynth/exp"/>
</dbReference>
<evidence type="ECO:0000259" key="16">
    <source>
        <dbReference type="Pfam" id="PF02706"/>
    </source>
</evidence>
<evidence type="ECO:0000256" key="13">
    <source>
        <dbReference type="ARBA" id="ARBA00053015"/>
    </source>
</evidence>
<dbReference type="Pfam" id="PF13614">
    <property type="entry name" value="AAA_31"/>
    <property type="match status" value="1"/>
</dbReference>
<evidence type="ECO:0000313" key="19">
    <source>
        <dbReference type="EMBL" id="SFH35387.1"/>
    </source>
</evidence>
<dbReference type="PANTHER" id="PTHR32309">
    <property type="entry name" value="TYROSINE-PROTEIN KINASE"/>
    <property type="match status" value="1"/>
</dbReference>
<keyword evidence="9" id="KW-0067">ATP-binding</keyword>
<dbReference type="Pfam" id="PF13807">
    <property type="entry name" value="GNVR"/>
    <property type="match status" value="1"/>
</dbReference>
<evidence type="ECO:0000256" key="12">
    <source>
        <dbReference type="ARBA" id="ARBA00023137"/>
    </source>
</evidence>
<feature type="transmembrane region" description="Helical" evidence="15">
    <location>
        <begin position="31"/>
        <end position="50"/>
    </location>
</feature>
<feature type="coiled-coil region" evidence="14">
    <location>
        <begin position="354"/>
        <end position="384"/>
    </location>
</feature>
<evidence type="ECO:0000256" key="7">
    <source>
        <dbReference type="ARBA" id="ARBA00022741"/>
    </source>
</evidence>
<dbReference type="Proteomes" id="UP000199040">
    <property type="component" value="Unassembled WGS sequence"/>
</dbReference>
<keyword evidence="20" id="KW-1185">Reference proteome</keyword>
<reference evidence="19 20" key="1">
    <citation type="submission" date="2016-10" db="EMBL/GenBank/DDBJ databases">
        <authorList>
            <person name="de Groot N.N."/>
        </authorList>
    </citation>
    <scope>NUCLEOTIDE SEQUENCE [LARGE SCALE GENOMIC DNA]</scope>
    <source>
        <strain evidence="19 20">CGMCC 1.6848</strain>
    </source>
</reference>
<dbReference type="FunFam" id="3.40.50.300:FF:000527">
    <property type="entry name" value="Tyrosine-protein kinase etk"/>
    <property type="match status" value="1"/>
</dbReference>
<dbReference type="PANTHER" id="PTHR32309:SF32">
    <property type="entry name" value="TYROSINE-PROTEIN KINASE ETK-RELATED"/>
    <property type="match status" value="1"/>
</dbReference>
<proteinExistence type="inferred from homology"/>
<evidence type="ECO:0000256" key="8">
    <source>
        <dbReference type="ARBA" id="ARBA00022777"/>
    </source>
</evidence>
<dbReference type="AlphaFoldDB" id="A0A1I2ZC22"/>
<evidence type="ECO:0000313" key="20">
    <source>
        <dbReference type="Proteomes" id="UP000199040"/>
    </source>
</evidence>
<evidence type="ECO:0000256" key="15">
    <source>
        <dbReference type="SAM" id="Phobius"/>
    </source>
</evidence>
<dbReference type="STRING" id="442341.SAMN04487959_10335"/>
<comment type="similarity">
    <text evidence="2">Belongs to the etk/wzc family.</text>
</comment>
<keyword evidence="10 15" id="KW-1133">Transmembrane helix</keyword>
<dbReference type="GO" id="GO:0042802">
    <property type="term" value="F:identical protein binding"/>
    <property type="evidence" value="ECO:0007669"/>
    <property type="project" value="UniProtKB-ARBA"/>
</dbReference>
<dbReference type="InterPro" id="IPR003856">
    <property type="entry name" value="LPS_length_determ_N"/>
</dbReference>
<dbReference type="InterPro" id="IPR032807">
    <property type="entry name" value="GNVR"/>
</dbReference>
<dbReference type="InterPro" id="IPR005702">
    <property type="entry name" value="Wzc-like_C"/>
</dbReference>
<dbReference type="EMBL" id="FOPY01000003">
    <property type="protein sequence ID" value="SFH35387.1"/>
    <property type="molecule type" value="Genomic_DNA"/>
</dbReference>
<evidence type="ECO:0000256" key="6">
    <source>
        <dbReference type="ARBA" id="ARBA00022692"/>
    </source>
</evidence>
<dbReference type="Pfam" id="PF23607">
    <property type="entry name" value="WZC_N"/>
    <property type="match status" value="1"/>
</dbReference>
<dbReference type="Gene3D" id="3.40.50.300">
    <property type="entry name" value="P-loop containing nucleotide triphosphate hydrolases"/>
    <property type="match status" value="1"/>
</dbReference>
<evidence type="ECO:0000256" key="14">
    <source>
        <dbReference type="SAM" id="Coils"/>
    </source>
</evidence>
<dbReference type="CDD" id="cd05387">
    <property type="entry name" value="BY-kinase"/>
    <property type="match status" value="1"/>
</dbReference>
<evidence type="ECO:0000256" key="9">
    <source>
        <dbReference type="ARBA" id="ARBA00022840"/>
    </source>
</evidence>
<evidence type="ECO:0000256" key="5">
    <source>
        <dbReference type="ARBA" id="ARBA00022679"/>
    </source>
</evidence>
<dbReference type="NCBIfam" id="TIGR01007">
    <property type="entry name" value="eps_fam"/>
    <property type="match status" value="1"/>
</dbReference>
<dbReference type="InterPro" id="IPR027417">
    <property type="entry name" value="P-loop_NTPase"/>
</dbReference>
<evidence type="ECO:0000256" key="3">
    <source>
        <dbReference type="ARBA" id="ARBA00022475"/>
    </source>
</evidence>
<dbReference type="GO" id="GO:0005886">
    <property type="term" value="C:plasma membrane"/>
    <property type="evidence" value="ECO:0007669"/>
    <property type="project" value="UniProtKB-SubCell"/>
</dbReference>
<comment type="catalytic activity">
    <reaction evidence="13">
        <text>L-tyrosyl-[protein] + ATP = O-phospho-L-tyrosyl-[protein] + ADP + H(+)</text>
        <dbReference type="Rhea" id="RHEA:10596"/>
        <dbReference type="Rhea" id="RHEA-COMP:10136"/>
        <dbReference type="Rhea" id="RHEA-COMP:20101"/>
        <dbReference type="ChEBI" id="CHEBI:15378"/>
        <dbReference type="ChEBI" id="CHEBI:30616"/>
        <dbReference type="ChEBI" id="CHEBI:46858"/>
        <dbReference type="ChEBI" id="CHEBI:61978"/>
        <dbReference type="ChEBI" id="CHEBI:456216"/>
    </reaction>
</comment>
<name>A0A1I2ZC22_9GAMM</name>
<gene>
    <name evidence="19" type="ORF">SAMN04487959_10335</name>
</gene>
<feature type="coiled-coil region" evidence="14">
    <location>
        <begin position="268"/>
        <end position="309"/>
    </location>
</feature>
<feature type="domain" description="Polysaccharide chain length determinant N-terminal" evidence="16">
    <location>
        <begin position="15"/>
        <end position="104"/>
    </location>
</feature>
<sequence length="729" mass="79861">MPQNPPVTREPQSNDDIDLGRLFGVLIDHKWLIAFITALFALAGVMYALLATPIYRADALVQIEDAAPSMNPLSEVTTMLGQEPPSQSEIGIIRSRMVLGRAVDILNLDLLVEPNRVPVVGEFLERIGIARPAFAANWGFTWAGDAITVDAMPVAEEYLDETFTLTVLGDTRYAISHDGEPIGEGRVGQRAEFLDGGLALTVASIDALPGAEFDLTHIRRLTAIGDLKDRLSISEQGQETGLLDLGLTGPVPALAETTLASITDIYVAQNIQRQSQEARNSLEFLRKQVPQVRADLNQAEAKLNAYRTDRESVDLSLETQSVLERLVNLEAQLNELSFTESEISRRFEPTHPTYAALLEKKGQLQKEKANLERKINSLPETQQEILRLQRDVAVTQEIYVQLRNKVQEMQIAEASTVGNVRVLDTAEVFPEPVKPNKKLIVVVATLLGAMIGVGLVLLRAAFNRGVETTDQLEALGLPVYATVPLSEEQEKLNRRVRRGSNKGKAIPVGLLAERNPADTSVEALRGLRTSLHFAMLEGADNRLMITGPSPNIGKSFISANLAAVCAQAGQRVLVVDGDMRKGHIHRVFGARSEGGLSDILSGRKPLDEVIRPVNDSLHYVARGMAPPNPSELLTSQRFSEFLHAVGERYDLVIIDSPPVLAVTDAAIIGKQVGTTLMVARFQLNPAKEIELAMRRLETANVQVKGAILNALERKAATAYGYGYYNYSYK</sequence>
<evidence type="ECO:0000256" key="1">
    <source>
        <dbReference type="ARBA" id="ARBA00004429"/>
    </source>
</evidence>
<keyword evidence="6 15" id="KW-0812">Transmembrane</keyword>
<keyword evidence="3" id="KW-1003">Cell membrane</keyword>
<dbReference type="GO" id="GO:0004713">
    <property type="term" value="F:protein tyrosine kinase activity"/>
    <property type="evidence" value="ECO:0007669"/>
    <property type="project" value="UniProtKB-KW"/>
</dbReference>
<dbReference type="GO" id="GO:0005524">
    <property type="term" value="F:ATP binding"/>
    <property type="evidence" value="ECO:0007669"/>
    <property type="project" value="UniProtKB-KW"/>
</dbReference>
<keyword evidence="12" id="KW-0829">Tyrosine-protein kinase</keyword>
<comment type="subcellular location">
    <subcellularLocation>
        <location evidence="1">Cell inner membrane</location>
        <topology evidence="1">Multi-pass membrane protein</topology>
    </subcellularLocation>
</comment>
<keyword evidence="7" id="KW-0547">Nucleotide-binding</keyword>
<dbReference type="InterPro" id="IPR025669">
    <property type="entry name" value="AAA_dom"/>
</dbReference>
<feature type="transmembrane region" description="Helical" evidence="15">
    <location>
        <begin position="439"/>
        <end position="462"/>
    </location>
</feature>
<organism evidence="19 20">
    <name type="scientific">Modicisalibacter xianhensis</name>
    <dbReference type="NCBI Taxonomy" id="442341"/>
    <lineage>
        <taxon>Bacteria</taxon>
        <taxon>Pseudomonadati</taxon>
        <taxon>Pseudomonadota</taxon>
        <taxon>Gammaproteobacteria</taxon>
        <taxon>Oceanospirillales</taxon>
        <taxon>Halomonadaceae</taxon>
        <taxon>Modicisalibacter</taxon>
    </lineage>
</organism>
<dbReference type="RefSeq" id="WP_092844308.1">
    <property type="nucleotide sequence ID" value="NZ_FOPY01000003.1"/>
</dbReference>
<evidence type="ECO:0000256" key="10">
    <source>
        <dbReference type="ARBA" id="ARBA00022989"/>
    </source>
</evidence>
<evidence type="ECO:0000259" key="18">
    <source>
        <dbReference type="Pfam" id="PF13807"/>
    </source>
</evidence>
<evidence type="ECO:0000259" key="17">
    <source>
        <dbReference type="Pfam" id="PF13614"/>
    </source>
</evidence>
<dbReference type="SUPFAM" id="SSF52540">
    <property type="entry name" value="P-loop containing nucleoside triphosphate hydrolases"/>
    <property type="match status" value="1"/>
</dbReference>
<keyword evidence="14" id="KW-0175">Coiled coil</keyword>
<protein>
    <submittedName>
        <fullName evidence="19">Tyrosine-protein kinase Etk/Wzc</fullName>
    </submittedName>
</protein>
<feature type="domain" description="Tyrosine-protein kinase G-rich" evidence="18">
    <location>
        <begin position="380"/>
        <end position="461"/>
    </location>
</feature>
<keyword evidence="8 19" id="KW-0418">Kinase</keyword>
<evidence type="ECO:0000256" key="2">
    <source>
        <dbReference type="ARBA" id="ARBA00008883"/>
    </source>
</evidence>
<evidence type="ECO:0000256" key="4">
    <source>
        <dbReference type="ARBA" id="ARBA00022519"/>
    </source>
</evidence>
<keyword evidence="5" id="KW-0808">Transferase</keyword>
<keyword evidence="4" id="KW-0997">Cell inner membrane</keyword>